<protein>
    <submittedName>
        <fullName evidence="8">Uncharacterized protein</fullName>
    </submittedName>
</protein>
<dbReference type="eggNOG" id="ENOG502T9E8">
    <property type="taxonomic scope" value="Eukaryota"/>
</dbReference>
<dbReference type="PROSITE" id="PS50106">
    <property type="entry name" value="PDZ"/>
    <property type="match status" value="1"/>
</dbReference>
<dbReference type="OrthoDB" id="4788989at2759"/>
<dbReference type="InterPro" id="IPR001841">
    <property type="entry name" value="Znf_RING"/>
</dbReference>
<dbReference type="KEGG" id="dvi:6635096"/>
<sequence>MLQQCTIKAPNGALGLNLSRAPWDPYPWVSGVQDESNAQLGGVCIGDTLLQLNGKDVLGMRISELATRLSEHWLTGAEHVTMMMWRQQPSGSISTGDSMESTHVVHHGLNQQSLQKFATCLQHIAQLLECPVCCDVIKPPGWQCCNGHVLCSNCRNRSEKCPVCRVPLGPRGRCLLSDKLFTLLAENFPCDGLKQGKNTGVAAECNNNHISANKCTNEYHSQPKMALPKSNSEKKSRKTDRQVLADTEPSVVNNAREEVRKQVMGMPKGNEESVQVRNNVNDANLQRCVIKEQKKENVLKELLQDGNNMLVKPKLKLSKKSWQITGQDQDELHSNEVGNINNGQQHLLGPGQVLKPSKGHQKYQNYHCPTGKSCNNQAKLFQPTSANKMSTAKQATTAESQKELDTVAEIALAAAKNSAATLSTGTHKGKPEAEALAKFLNRPSIKTPVHTHPDASKWLLLQHLSAEHNLAAVHIYGTFGQRLHVQIQMMPQEKHVCLSLSETTSPDAGSIQVHTFFLAVVAIGTVRNDSYAVFLWHLNPDQEVQQKYQTVIESQCRQVKWFGTAQPLARSWSEISAAGEFLTWTVKKQSSCTRFDITVKRK</sequence>
<dbReference type="Gene3D" id="3.30.40.10">
    <property type="entry name" value="Zinc/RING finger domain, C3HC4 (zinc finger)"/>
    <property type="match status" value="1"/>
</dbReference>
<evidence type="ECO:0000313" key="8">
    <source>
        <dbReference type="EMBL" id="EDW58326.2"/>
    </source>
</evidence>
<dbReference type="EMBL" id="CH940656">
    <property type="protein sequence ID" value="EDW58326.2"/>
    <property type="molecule type" value="Genomic_DNA"/>
</dbReference>
<dbReference type="Gene3D" id="2.30.42.10">
    <property type="match status" value="1"/>
</dbReference>
<dbReference type="CDD" id="cd16571">
    <property type="entry name" value="RING-HC_SIAHs"/>
    <property type="match status" value="1"/>
</dbReference>
<dbReference type="PANTHER" id="PTHR45877:SF2">
    <property type="entry name" value="E3 UBIQUITIN-PROTEIN LIGASE SINA-RELATED"/>
    <property type="match status" value="1"/>
</dbReference>
<dbReference type="InterPro" id="IPR004162">
    <property type="entry name" value="SINA-like_animal"/>
</dbReference>
<dbReference type="GO" id="GO:0043161">
    <property type="term" value="P:proteasome-mediated ubiquitin-dependent protein catabolic process"/>
    <property type="evidence" value="ECO:0007669"/>
    <property type="project" value="TreeGrafter"/>
</dbReference>
<dbReference type="FunCoup" id="B4MB55">
    <property type="interactions" value="14"/>
</dbReference>
<evidence type="ECO:0000256" key="5">
    <source>
        <dbReference type="SAM" id="MobiDB-lite"/>
    </source>
</evidence>
<organism evidence="8 9">
    <name type="scientific">Drosophila virilis</name>
    <name type="common">Fruit fly</name>
    <dbReference type="NCBI Taxonomy" id="7244"/>
    <lineage>
        <taxon>Eukaryota</taxon>
        <taxon>Metazoa</taxon>
        <taxon>Ecdysozoa</taxon>
        <taxon>Arthropoda</taxon>
        <taxon>Hexapoda</taxon>
        <taxon>Insecta</taxon>
        <taxon>Pterygota</taxon>
        <taxon>Neoptera</taxon>
        <taxon>Endopterygota</taxon>
        <taxon>Diptera</taxon>
        <taxon>Brachycera</taxon>
        <taxon>Muscomorpha</taxon>
        <taxon>Ephydroidea</taxon>
        <taxon>Drosophilidae</taxon>
        <taxon>Drosophila</taxon>
    </lineage>
</organism>
<dbReference type="GO" id="GO:0008270">
    <property type="term" value="F:zinc ion binding"/>
    <property type="evidence" value="ECO:0007669"/>
    <property type="project" value="UniProtKB-KW"/>
</dbReference>
<gene>
    <name evidence="8" type="primary">Dvir\GJ14368</name>
    <name evidence="8" type="ORF">Dvir_GJ14368</name>
</gene>
<feature type="compositionally biased region" description="Basic and acidic residues" evidence="5">
    <location>
        <begin position="231"/>
        <end position="243"/>
    </location>
</feature>
<dbReference type="InterPro" id="IPR036034">
    <property type="entry name" value="PDZ_sf"/>
</dbReference>
<dbReference type="InParanoid" id="B4MB55"/>
<dbReference type="PROSITE" id="PS50089">
    <property type="entry name" value="ZF_RING_2"/>
    <property type="match status" value="1"/>
</dbReference>
<evidence type="ECO:0000313" key="9">
    <source>
        <dbReference type="Proteomes" id="UP000008792"/>
    </source>
</evidence>
<reference evidence="8 9" key="1">
    <citation type="journal article" date="2007" name="Nature">
        <title>Evolution of genes and genomes on the Drosophila phylogeny.</title>
        <authorList>
            <consortium name="Drosophila 12 Genomes Consortium"/>
            <person name="Clark A.G."/>
            <person name="Eisen M.B."/>
            <person name="Smith D.R."/>
            <person name="Bergman C.M."/>
            <person name="Oliver B."/>
            <person name="Markow T.A."/>
            <person name="Kaufman T.C."/>
            <person name="Kellis M."/>
            <person name="Gelbart W."/>
            <person name="Iyer V.N."/>
            <person name="Pollard D.A."/>
            <person name="Sackton T.B."/>
            <person name="Larracuente A.M."/>
            <person name="Singh N.D."/>
            <person name="Abad J.P."/>
            <person name="Abt D.N."/>
            <person name="Adryan B."/>
            <person name="Aguade M."/>
            <person name="Akashi H."/>
            <person name="Anderson W.W."/>
            <person name="Aquadro C.F."/>
            <person name="Ardell D.H."/>
            <person name="Arguello R."/>
            <person name="Artieri C.G."/>
            <person name="Barbash D.A."/>
            <person name="Barker D."/>
            <person name="Barsanti P."/>
            <person name="Batterham P."/>
            <person name="Batzoglou S."/>
            <person name="Begun D."/>
            <person name="Bhutkar A."/>
            <person name="Blanco E."/>
            <person name="Bosak S.A."/>
            <person name="Bradley R.K."/>
            <person name="Brand A.D."/>
            <person name="Brent M.R."/>
            <person name="Brooks A.N."/>
            <person name="Brown R.H."/>
            <person name="Butlin R.K."/>
            <person name="Caggese C."/>
            <person name="Calvi B.R."/>
            <person name="Bernardo de Carvalho A."/>
            <person name="Caspi A."/>
            <person name="Castrezana S."/>
            <person name="Celniker S.E."/>
            <person name="Chang J.L."/>
            <person name="Chapple C."/>
            <person name="Chatterji S."/>
            <person name="Chinwalla A."/>
            <person name="Civetta A."/>
            <person name="Clifton S.W."/>
            <person name="Comeron J.M."/>
            <person name="Costello J.C."/>
            <person name="Coyne J.A."/>
            <person name="Daub J."/>
            <person name="David R.G."/>
            <person name="Delcher A.L."/>
            <person name="Delehaunty K."/>
            <person name="Do C.B."/>
            <person name="Ebling H."/>
            <person name="Edwards K."/>
            <person name="Eickbush T."/>
            <person name="Evans J.D."/>
            <person name="Filipski A."/>
            <person name="Findeiss S."/>
            <person name="Freyhult E."/>
            <person name="Fulton L."/>
            <person name="Fulton R."/>
            <person name="Garcia A.C."/>
            <person name="Gardiner A."/>
            <person name="Garfield D.A."/>
            <person name="Garvin B.E."/>
            <person name="Gibson G."/>
            <person name="Gilbert D."/>
            <person name="Gnerre S."/>
            <person name="Godfrey J."/>
            <person name="Good R."/>
            <person name="Gotea V."/>
            <person name="Gravely B."/>
            <person name="Greenberg A.J."/>
            <person name="Griffiths-Jones S."/>
            <person name="Gross S."/>
            <person name="Guigo R."/>
            <person name="Gustafson E.A."/>
            <person name="Haerty W."/>
            <person name="Hahn M.W."/>
            <person name="Halligan D.L."/>
            <person name="Halpern A.L."/>
            <person name="Halter G.M."/>
            <person name="Han M.V."/>
            <person name="Heger A."/>
            <person name="Hillier L."/>
            <person name="Hinrichs A.S."/>
            <person name="Holmes I."/>
            <person name="Hoskins R.A."/>
            <person name="Hubisz M.J."/>
            <person name="Hultmark D."/>
            <person name="Huntley M.A."/>
            <person name="Jaffe D.B."/>
            <person name="Jagadeeshan S."/>
            <person name="Jeck W.R."/>
            <person name="Johnson J."/>
            <person name="Jones C.D."/>
            <person name="Jordan W.C."/>
            <person name="Karpen G.H."/>
            <person name="Kataoka E."/>
            <person name="Keightley P.D."/>
            <person name="Kheradpour P."/>
            <person name="Kirkness E.F."/>
            <person name="Koerich L.B."/>
            <person name="Kristiansen K."/>
            <person name="Kudrna D."/>
            <person name="Kulathinal R.J."/>
            <person name="Kumar S."/>
            <person name="Kwok R."/>
            <person name="Lander E."/>
            <person name="Langley C.H."/>
            <person name="Lapoint R."/>
            <person name="Lazzaro B.P."/>
            <person name="Lee S.J."/>
            <person name="Levesque L."/>
            <person name="Li R."/>
            <person name="Lin C.F."/>
            <person name="Lin M.F."/>
            <person name="Lindblad-Toh K."/>
            <person name="Llopart A."/>
            <person name="Long M."/>
            <person name="Low L."/>
            <person name="Lozovsky E."/>
            <person name="Lu J."/>
            <person name="Luo M."/>
            <person name="Machado C.A."/>
            <person name="Makalowski W."/>
            <person name="Marzo M."/>
            <person name="Matsuda M."/>
            <person name="Matzkin L."/>
            <person name="McAllister B."/>
            <person name="McBride C.S."/>
            <person name="McKernan B."/>
            <person name="McKernan K."/>
            <person name="Mendez-Lago M."/>
            <person name="Minx P."/>
            <person name="Mollenhauer M.U."/>
            <person name="Montooth K."/>
            <person name="Mount S.M."/>
            <person name="Mu X."/>
            <person name="Myers E."/>
            <person name="Negre B."/>
            <person name="Newfeld S."/>
            <person name="Nielsen R."/>
            <person name="Noor M.A."/>
            <person name="O'Grady P."/>
            <person name="Pachter L."/>
            <person name="Papaceit M."/>
            <person name="Parisi M.J."/>
            <person name="Parisi M."/>
            <person name="Parts L."/>
            <person name="Pedersen J.S."/>
            <person name="Pesole G."/>
            <person name="Phillippy A.M."/>
            <person name="Ponting C.P."/>
            <person name="Pop M."/>
            <person name="Porcelli D."/>
            <person name="Powell J.R."/>
            <person name="Prohaska S."/>
            <person name="Pruitt K."/>
            <person name="Puig M."/>
            <person name="Quesneville H."/>
            <person name="Ram K.R."/>
            <person name="Rand D."/>
            <person name="Rasmussen M.D."/>
            <person name="Reed L.K."/>
            <person name="Reenan R."/>
            <person name="Reily A."/>
            <person name="Remington K.A."/>
            <person name="Rieger T.T."/>
            <person name="Ritchie M.G."/>
            <person name="Robin C."/>
            <person name="Rogers Y.H."/>
            <person name="Rohde C."/>
            <person name="Rozas J."/>
            <person name="Rubenfield M.J."/>
            <person name="Ruiz A."/>
            <person name="Russo S."/>
            <person name="Salzberg S.L."/>
            <person name="Sanchez-Gracia A."/>
            <person name="Saranga D.J."/>
            <person name="Sato H."/>
            <person name="Schaeffer S.W."/>
            <person name="Schatz M.C."/>
            <person name="Schlenke T."/>
            <person name="Schwartz R."/>
            <person name="Segarra C."/>
            <person name="Singh R.S."/>
            <person name="Sirot L."/>
            <person name="Sirota M."/>
            <person name="Sisneros N.B."/>
            <person name="Smith C.D."/>
            <person name="Smith T.F."/>
            <person name="Spieth J."/>
            <person name="Stage D.E."/>
            <person name="Stark A."/>
            <person name="Stephan W."/>
            <person name="Strausberg R.L."/>
            <person name="Strempel S."/>
            <person name="Sturgill D."/>
            <person name="Sutton G."/>
            <person name="Sutton G.G."/>
            <person name="Tao W."/>
            <person name="Teichmann S."/>
            <person name="Tobari Y.N."/>
            <person name="Tomimura Y."/>
            <person name="Tsolas J.M."/>
            <person name="Valente V.L."/>
            <person name="Venter E."/>
            <person name="Venter J.C."/>
            <person name="Vicario S."/>
            <person name="Vieira F.G."/>
            <person name="Vilella A.J."/>
            <person name="Villasante A."/>
            <person name="Walenz B."/>
            <person name="Wang J."/>
            <person name="Wasserman M."/>
            <person name="Watts T."/>
            <person name="Wilson D."/>
            <person name="Wilson R.K."/>
            <person name="Wing R.A."/>
            <person name="Wolfner M.F."/>
            <person name="Wong A."/>
            <person name="Wong G.K."/>
            <person name="Wu C.I."/>
            <person name="Wu G."/>
            <person name="Yamamoto D."/>
            <person name="Yang H.P."/>
            <person name="Yang S.P."/>
            <person name="Yorke J.A."/>
            <person name="Yoshida K."/>
            <person name="Zdobnov E."/>
            <person name="Zhang P."/>
            <person name="Zhang Y."/>
            <person name="Zimin A.V."/>
            <person name="Baldwin J."/>
            <person name="Abdouelleil A."/>
            <person name="Abdulkadir J."/>
            <person name="Abebe A."/>
            <person name="Abera B."/>
            <person name="Abreu J."/>
            <person name="Acer S.C."/>
            <person name="Aftuck L."/>
            <person name="Alexander A."/>
            <person name="An P."/>
            <person name="Anderson E."/>
            <person name="Anderson S."/>
            <person name="Arachi H."/>
            <person name="Azer M."/>
            <person name="Bachantsang P."/>
            <person name="Barry A."/>
            <person name="Bayul T."/>
            <person name="Berlin A."/>
            <person name="Bessette D."/>
            <person name="Bloom T."/>
            <person name="Blye J."/>
            <person name="Boguslavskiy L."/>
            <person name="Bonnet C."/>
            <person name="Boukhgalter B."/>
            <person name="Bourzgui I."/>
            <person name="Brown A."/>
            <person name="Cahill P."/>
            <person name="Channer S."/>
            <person name="Cheshatsang Y."/>
            <person name="Chuda L."/>
            <person name="Citroen M."/>
            <person name="Collymore A."/>
            <person name="Cooke P."/>
            <person name="Costello M."/>
            <person name="D'Aco K."/>
            <person name="Daza R."/>
            <person name="De Haan G."/>
            <person name="DeGray S."/>
            <person name="DeMaso C."/>
            <person name="Dhargay N."/>
            <person name="Dooley K."/>
            <person name="Dooley E."/>
            <person name="Doricent M."/>
            <person name="Dorje P."/>
            <person name="Dorjee K."/>
            <person name="Dupes A."/>
            <person name="Elong R."/>
            <person name="Falk J."/>
            <person name="Farina A."/>
            <person name="Faro S."/>
            <person name="Ferguson D."/>
            <person name="Fisher S."/>
            <person name="Foley C.D."/>
            <person name="Franke A."/>
            <person name="Friedrich D."/>
            <person name="Gadbois L."/>
            <person name="Gearin G."/>
            <person name="Gearin C.R."/>
            <person name="Giannoukos G."/>
            <person name="Goode T."/>
            <person name="Graham J."/>
            <person name="Grandbois E."/>
            <person name="Grewal S."/>
            <person name="Gyaltsen K."/>
            <person name="Hafez N."/>
            <person name="Hagos B."/>
            <person name="Hall J."/>
            <person name="Henson C."/>
            <person name="Hollinger A."/>
            <person name="Honan T."/>
            <person name="Huard M.D."/>
            <person name="Hughes L."/>
            <person name="Hurhula B."/>
            <person name="Husby M.E."/>
            <person name="Kamat A."/>
            <person name="Kanga B."/>
            <person name="Kashin S."/>
            <person name="Khazanovich D."/>
            <person name="Kisner P."/>
            <person name="Lance K."/>
            <person name="Lara M."/>
            <person name="Lee W."/>
            <person name="Lennon N."/>
            <person name="Letendre F."/>
            <person name="LeVine R."/>
            <person name="Lipovsky A."/>
            <person name="Liu X."/>
            <person name="Liu J."/>
            <person name="Liu S."/>
            <person name="Lokyitsang T."/>
            <person name="Lokyitsang Y."/>
            <person name="Lubonja R."/>
            <person name="Lui A."/>
            <person name="MacDonald P."/>
            <person name="Magnisalis V."/>
            <person name="Maru K."/>
            <person name="Matthews C."/>
            <person name="McCusker W."/>
            <person name="McDonough S."/>
            <person name="Mehta T."/>
            <person name="Meldrim J."/>
            <person name="Meneus L."/>
            <person name="Mihai O."/>
            <person name="Mihalev A."/>
            <person name="Mihova T."/>
            <person name="Mittelman R."/>
            <person name="Mlenga V."/>
            <person name="Montmayeur A."/>
            <person name="Mulrain L."/>
            <person name="Navidi A."/>
            <person name="Naylor J."/>
            <person name="Negash T."/>
            <person name="Nguyen T."/>
            <person name="Nguyen N."/>
            <person name="Nicol R."/>
            <person name="Norbu C."/>
            <person name="Norbu N."/>
            <person name="Novod N."/>
            <person name="O'Neill B."/>
            <person name="Osman S."/>
            <person name="Markiewicz E."/>
            <person name="Oyono O.L."/>
            <person name="Patti C."/>
            <person name="Phunkhang P."/>
            <person name="Pierre F."/>
            <person name="Priest M."/>
            <person name="Raghuraman S."/>
            <person name="Rege F."/>
            <person name="Reyes R."/>
            <person name="Rise C."/>
            <person name="Rogov P."/>
            <person name="Ross K."/>
            <person name="Ryan E."/>
            <person name="Settipalli S."/>
            <person name="Shea T."/>
            <person name="Sherpa N."/>
            <person name="Shi L."/>
            <person name="Shih D."/>
            <person name="Sparrow T."/>
            <person name="Spaulding J."/>
            <person name="Stalker J."/>
            <person name="Stange-Thomann N."/>
            <person name="Stavropoulos S."/>
            <person name="Stone C."/>
            <person name="Strader C."/>
            <person name="Tesfaye S."/>
            <person name="Thomson T."/>
            <person name="Thoulutsang Y."/>
            <person name="Thoulutsang D."/>
            <person name="Topham K."/>
            <person name="Topping I."/>
            <person name="Tsamla T."/>
            <person name="Vassiliev H."/>
            <person name="Vo A."/>
            <person name="Wangchuk T."/>
            <person name="Wangdi T."/>
            <person name="Weiand M."/>
            <person name="Wilkinson J."/>
            <person name="Wilson A."/>
            <person name="Yadav S."/>
            <person name="Young G."/>
            <person name="Yu Q."/>
            <person name="Zembek L."/>
            <person name="Zhong D."/>
            <person name="Zimmer A."/>
            <person name="Zwirko Z."/>
            <person name="Jaffe D.B."/>
            <person name="Alvarez P."/>
            <person name="Brockman W."/>
            <person name="Butler J."/>
            <person name="Chin C."/>
            <person name="Gnerre S."/>
            <person name="Grabherr M."/>
            <person name="Kleber M."/>
            <person name="Mauceli E."/>
            <person name="MacCallum I."/>
        </authorList>
    </citation>
    <scope>NUCLEOTIDE SEQUENCE [LARGE SCALE GENOMIC DNA]</scope>
    <source>
        <strain evidence="9">Tucson 15010-1051.87</strain>
    </source>
</reference>
<dbReference type="InterPro" id="IPR001478">
    <property type="entry name" value="PDZ"/>
</dbReference>
<dbReference type="GO" id="GO:0005737">
    <property type="term" value="C:cytoplasm"/>
    <property type="evidence" value="ECO:0007669"/>
    <property type="project" value="TreeGrafter"/>
</dbReference>
<dbReference type="AlphaFoldDB" id="B4MB55"/>
<evidence type="ECO:0000256" key="4">
    <source>
        <dbReference type="PROSITE-ProRule" id="PRU00175"/>
    </source>
</evidence>
<accession>B4MB55</accession>
<evidence type="ECO:0000259" key="6">
    <source>
        <dbReference type="PROSITE" id="PS50089"/>
    </source>
</evidence>
<dbReference type="InterPro" id="IPR013083">
    <property type="entry name" value="Znf_RING/FYVE/PHD"/>
</dbReference>
<dbReference type="Pfam" id="PF21362">
    <property type="entry name" value="Sina_RING"/>
    <property type="match status" value="1"/>
</dbReference>
<dbReference type="HOGENOM" id="CLU_100742_0_0_1"/>
<keyword evidence="2 4" id="KW-0863">Zinc-finger</keyword>
<proteinExistence type="predicted"/>
<dbReference type="GO" id="GO:0061630">
    <property type="term" value="F:ubiquitin protein ligase activity"/>
    <property type="evidence" value="ECO:0007669"/>
    <property type="project" value="TreeGrafter"/>
</dbReference>
<dbReference type="InterPro" id="IPR049548">
    <property type="entry name" value="Sina-like_RING"/>
</dbReference>
<dbReference type="PANTHER" id="PTHR45877">
    <property type="entry name" value="E3 UBIQUITIN-PROTEIN LIGASE SIAH2"/>
    <property type="match status" value="1"/>
</dbReference>
<feature type="domain" description="RING-type" evidence="6">
    <location>
        <begin position="130"/>
        <end position="165"/>
    </location>
</feature>
<dbReference type="GO" id="GO:0031624">
    <property type="term" value="F:ubiquitin conjugating enzyme binding"/>
    <property type="evidence" value="ECO:0007669"/>
    <property type="project" value="TreeGrafter"/>
</dbReference>
<name>B4MB55_DROVI</name>
<dbReference type="CDD" id="cd00136">
    <property type="entry name" value="PDZ_canonical"/>
    <property type="match status" value="1"/>
</dbReference>
<evidence type="ECO:0000256" key="1">
    <source>
        <dbReference type="ARBA" id="ARBA00022723"/>
    </source>
</evidence>
<keyword evidence="9" id="KW-1185">Reference proteome</keyword>
<evidence type="ECO:0000256" key="2">
    <source>
        <dbReference type="ARBA" id="ARBA00022771"/>
    </source>
</evidence>
<keyword evidence="3" id="KW-0862">Zinc</keyword>
<feature type="domain" description="PDZ" evidence="7">
    <location>
        <begin position="8"/>
        <end position="71"/>
    </location>
</feature>
<dbReference type="STRING" id="7244.B4MB55"/>
<evidence type="ECO:0000259" key="7">
    <source>
        <dbReference type="PROSITE" id="PS50106"/>
    </source>
</evidence>
<evidence type="ECO:0000256" key="3">
    <source>
        <dbReference type="ARBA" id="ARBA00022833"/>
    </source>
</evidence>
<feature type="region of interest" description="Disordered" evidence="5">
    <location>
        <begin position="222"/>
        <end position="245"/>
    </location>
</feature>
<keyword evidence="1" id="KW-0479">Metal-binding</keyword>
<dbReference type="FunFam" id="3.30.40.10:FF:000741">
    <property type="entry name" value="Uncharacterized protein, isoform A"/>
    <property type="match status" value="1"/>
</dbReference>
<dbReference type="SUPFAM" id="SSF57850">
    <property type="entry name" value="RING/U-box"/>
    <property type="match status" value="1"/>
</dbReference>
<dbReference type="SUPFAM" id="SSF50156">
    <property type="entry name" value="PDZ domain-like"/>
    <property type="match status" value="1"/>
</dbReference>
<dbReference type="Proteomes" id="UP000008792">
    <property type="component" value="Unassembled WGS sequence"/>
</dbReference>